<name>A0ABV9WDM0_9ACTN</name>
<sequence>MLAWSAIEELSRYADPEFLQVVLADLVGLARRAALAGDHLYCWVCL</sequence>
<keyword evidence="2" id="KW-1185">Reference proteome</keyword>
<dbReference type="EMBL" id="JBHSIU010000092">
    <property type="protein sequence ID" value="MFC5006149.1"/>
    <property type="molecule type" value="Genomic_DNA"/>
</dbReference>
<accession>A0ABV9WDM0</accession>
<organism evidence="1 2">
    <name type="scientific">Dactylosporangium cerinum</name>
    <dbReference type="NCBI Taxonomy" id="1434730"/>
    <lineage>
        <taxon>Bacteria</taxon>
        <taxon>Bacillati</taxon>
        <taxon>Actinomycetota</taxon>
        <taxon>Actinomycetes</taxon>
        <taxon>Micromonosporales</taxon>
        <taxon>Micromonosporaceae</taxon>
        <taxon>Dactylosporangium</taxon>
    </lineage>
</organism>
<evidence type="ECO:0000313" key="1">
    <source>
        <dbReference type="EMBL" id="MFC5006149.1"/>
    </source>
</evidence>
<protein>
    <submittedName>
        <fullName evidence="1">Uncharacterized protein</fullName>
    </submittedName>
</protein>
<dbReference type="RefSeq" id="WP_380126754.1">
    <property type="nucleotide sequence ID" value="NZ_JBHSIU010000092.1"/>
</dbReference>
<dbReference type="Proteomes" id="UP001595912">
    <property type="component" value="Unassembled WGS sequence"/>
</dbReference>
<evidence type="ECO:0000313" key="2">
    <source>
        <dbReference type="Proteomes" id="UP001595912"/>
    </source>
</evidence>
<comment type="caution">
    <text evidence="1">The sequence shown here is derived from an EMBL/GenBank/DDBJ whole genome shotgun (WGS) entry which is preliminary data.</text>
</comment>
<reference evidence="2" key="1">
    <citation type="journal article" date="2019" name="Int. J. Syst. Evol. Microbiol.">
        <title>The Global Catalogue of Microorganisms (GCM) 10K type strain sequencing project: providing services to taxonomists for standard genome sequencing and annotation.</title>
        <authorList>
            <consortium name="The Broad Institute Genomics Platform"/>
            <consortium name="The Broad Institute Genome Sequencing Center for Infectious Disease"/>
            <person name="Wu L."/>
            <person name="Ma J."/>
        </authorList>
    </citation>
    <scope>NUCLEOTIDE SEQUENCE [LARGE SCALE GENOMIC DNA]</scope>
    <source>
        <strain evidence="2">CGMCC 4.7152</strain>
    </source>
</reference>
<gene>
    <name evidence="1" type="ORF">ACFPIJ_51070</name>
</gene>
<proteinExistence type="predicted"/>